<name>A0A9X4PDL5_9PAST</name>
<evidence type="ECO:0000256" key="17">
    <source>
        <dbReference type="ARBA" id="ARBA00060485"/>
    </source>
</evidence>
<organism evidence="20 21">
    <name type="scientific">Volucribacter amazonae</name>
    <dbReference type="NCBI Taxonomy" id="256731"/>
    <lineage>
        <taxon>Bacteria</taxon>
        <taxon>Pseudomonadati</taxon>
        <taxon>Pseudomonadota</taxon>
        <taxon>Gammaproteobacteria</taxon>
        <taxon>Pasteurellales</taxon>
        <taxon>Pasteurellaceae</taxon>
        <taxon>Volucribacter</taxon>
    </lineage>
</organism>
<evidence type="ECO:0000256" key="15">
    <source>
        <dbReference type="ARBA" id="ARBA00031306"/>
    </source>
</evidence>
<comment type="cofactor">
    <cofactor evidence="19">
        <name>Mg(2+)</name>
        <dbReference type="ChEBI" id="CHEBI:18420"/>
    </cofactor>
    <cofactor evidence="19">
        <name>Mn(2+)</name>
        <dbReference type="ChEBI" id="CHEBI:29035"/>
    </cofactor>
    <text evidence="19">Magnesium. Can also use manganese.</text>
</comment>
<dbReference type="GO" id="GO:0005886">
    <property type="term" value="C:plasma membrane"/>
    <property type="evidence" value="ECO:0007669"/>
    <property type="project" value="UniProtKB-SubCell"/>
</dbReference>
<gene>
    <name evidence="20" type="ORF">A6A20_08225</name>
</gene>
<evidence type="ECO:0000256" key="6">
    <source>
        <dbReference type="ARBA" id="ARBA00022630"/>
    </source>
</evidence>
<comment type="subcellular location">
    <subcellularLocation>
        <location evidence="17">Cell inner membrane</location>
        <topology evidence="17">Lipid-anchor</topology>
        <orientation evidence="17">Periplasmic side</orientation>
    </subcellularLocation>
</comment>
<dbReference type="PANTHER" id="PTHR30040:SF2">
    <property type="entry name" value="FAD:PROTEIN FMN TRANSFERASE"/>
    <property type="match status" value="1"/>
</dbReference>
<keyword evidence="7 18" id="KW-0808">Transferase</keyword>
<dbReference type="FunFam" id="3.10.520.10:FF:000001">
    <property type="entry name" value="FAD:protein FMN transferase"/>
    <property type="match status" value="1"/>
</dbReference>
<evidence type="ECO:0000256" key="4">
    <source>
        <dbReference type="ARBA" id="ARBA00022475"/>
    </source>
</evidence>
<proteinExistence type="inferred from homology"/>
<dbReference type="GO" id="GO:0016740">
    <property type="term" value="F:transferase activity"/>
    <property type="evidence" value="ECO:0007669"/>
    <property type="project" value="UniProtKB-UniRule"/>
</dbReference>
<sequence length="334" mass="37148">MIFMLSACEKQPSIISLTGKTMGTTYHIKYIDRGDVKLSAEQLQEQVEQQLHLVNQQMSTYIPSSEISQFNQSQNVNNPMPISTAFATVVAEAIRLNQLTQGGLDITVGPLVNLWGFGPEHRPDKQPTPEQIEQRRAWIGLDKLQLTQQAEQAYLTKTVPQLYIDLSSIAKGYGVDLVADTLEQNAVVNYMVEIGGEIRAKGKNIEGKSWQIAIEKPTDMGERSPQLVIGLENMAMATSGDYRIYFEENGQRFSHEIDPTTGYPIQHNLASITVLNPSAMTADGLSTGLFVLGADKALEIAEQQDLAIYLIIKQGDHFESKMSREFKRLTGINE</sequence>
<dbReference type="GO" id="GO:0046872">
    <property type="term" value="F:metal ion binding"/>
    <property type="evidence" value="ECO:0007669"/>
    <property type="project" value="UniProtKB-UniRule"/>
</dbReference>
<dbReference type="InterPro" id="IPR003374">
    <property type="entry name" value="ApbE-like_sf"/>
</dbReference>
<dbReference type="EC" id="2.7.1.180" evidence="2 18"/>
<keyword evidence="10 18" id="KW-0274">FAD</keyword>
<protein>
    <recommendedName>
        <fullName evidence="3 18">FAD:protein FMN transferase</fullName>
        <ecNumber evidence="2 18">2.7.1.180</ecNumber>
    </recommendedName>
    <alternativeName>
        <fullName evidence="15 18">Flavin transferase</fullName>
    </alternativeName>
</protein>
<dbReference type="AlphaFoldDB" id="A0A9X4PDL5"/>
<evidence type="ECO:0000256" key="9">
    <source>
        <dbReference type="ARBA" id="ARBA00022729"/>
    </source>
</evidence>
<keyword evidence="12" id="KW-0472">Membrane</keyword>
<evidence type="ECO:0000256" key="8">
    <source>
        <dbReference type="ARBA" id="ARBA00022723"/>
    </source>
</evidence>
<evidence type="ECO:0000256" key="5">
    <source>
        <dbReference type="ARBA" id="ARBA00022519"/>
    </source>
</evidence>
<evidence type="ECO:0000256" key="2">
    <source>
        <dbReference type="ARBA" id="ARBA00011955"/>
    </source>
</evidence>
<evidence type="ECO:0000256" key="18">
    <source>
        <dbReference type="PIRNR" id="PIRNR006268"/>
    </source>
</evidence>
<keyword evidence="21" id="KW-1185">Reference proteome</keyword>
<feature type="binding site" evidence="19">
    <location>
        <position position="283"/>
    </location>
    <ligand>
        <name>Mg(2+)</name>
        <dbReference type="ChEBI" id="CHEBI:18420"/>
    </ligand>
</feature>
<feature type="binding site" evidence="19">
    <location>
        <position position="287"/>
    </location>
    <ligand>
        <name>Mg(2+)</name>
        <dbReference type="ChEBI" id="CHEBI:18420"/>
    </ligand>
</feature>
<evidence type="ECO:0000256" key="12">
    <source>
        <dbReference type="ARBA" id="ARBA00023136"/>
    </source>
</evidence>
<keyword evidence="9" id="KW-0732">Signal</keyword>
<evidence type="ECO:0000313" key="21">
    <source>
        <dbReference type="Proteomes" id="UP001155500"/>
    </source>
</evidence>
<feature type="binding site" evidence="19">
    <location>
        <position position="168"/>
    </location>
    <ligand>
        <name>Mg(2+)</name>
        <dbReference type="ChEBI" id="CHEBI:18420"/>
    </ligand>
</feature>
<keyword evidence="8 18" id="KW-0479">Metal-binding</keyword>
<dbReference type="RefSeq" id="WP_279573774.1">
    <property type="nucleotide sequence ID" value="NZ_LWID01000001.1"/>
</dbReference>
<dbReference type="Pfam" id="PF02424">
    <property type="entry name" value="ApbE"/>
    <property type="match status" value="1"/>
</dbReference>
<evidence type="ECO:0000256" key="7">
    <source>
        <dbReference type="ARBA" id="ARBA00022679"/>
    </source>
</evidence>
<evidence type="ECO:0000256" key="3">
    <source>
        <dbReference type="ARBA" id="ARBA00016337"/>
    </source>
</evidence>
<dbReference type="InterPro" id="IPR024932">
    <property type="entry name" value="ApbE"/>
</dbReference>
<evidence type="ECO:0000256" key="10">
    <source>
        <dbReference type="ARBA" id="ARBA00022827"/>
    </source>
</evidence>
<dbReference type="PANTHER" id="PTHR30040">
    <property type="entry name" value="THIAMINE BIOSYNTHESIS LIPOPROTEIN APBE"/>
    <property type="match status" value="1"/>
</dbReference>
<evidence type="ECO:0000256" key="14">
    <source>
        <dbReference type="ARBA" id="ARBA00023288"/>
    </source>
</evidence>
<comment type="caution">
    <text evidence="20">The sequence shown here is derived from an EMBL/GenBank/DDBJ whole genome shotgun (WGS) entry which is preliminary data.</text>
</comment>
<keyword evidence="4" id="KW-1003">Cell membrane</keyword>
<evidence type="ECO:0000256" key="13">
    <source>
        <dbReference type="ARBA" id="ARBA00023139"/>
    </source>
</evidence>
<reference evidence="20" key="1">
    <citation type="submission" date="2016-03" db="EMBL/GenBank/DDBJ databases">
        <title>Co-evolution between Pasteurellaceae and their hosts.</title>
        <authorList>
            <person name="Hansen M.J."/>
            <person name="Bojesen A.M."/>
            <person name="Planet P."/>
        </authorList>
    </citation>
    <scope>NUCLEOTIDE SEQUENCE</scope>
    <source>
        <strain evidence="20">146/S8/89</strain>
    </source>
</reference>
<comment type="catalytic activity">
    <reaction evidence="16 18">
        <text>L-threonyl-[protein] + FAD = FMN-L-threonyl-[protein] + AMP + H(+)</text>
        <dbReference type="Rhea" id="RHEA:36847"/>
        <dbReference type="Rhea" id="RHEA-COMP:11060"/>
        <dbReference type="Rhea" id="RHEA-COMP:11061"/>
        <dbReference type="ChEBI" id="CHEBI:15378"/>
        <dbReference type="ChEBI" id="CHEBI:30013"/>
        <dbReference type="ChEBI" id="CHEBI:57692"/>
        <dbReference type="ChEBI" id="CHEBI:74257"/>
        <dbReference type="ChEBI" id="CHEBI:456215"/>
        <dbReference type="EC" id="2.7.1.180"/>
    </reaction>
</comment>
<dbReference type="Proteomes" id="UP001155500">
    <property type="component" value="Unassembled WGS sequence"/>
</dbReference>
<evidence type="ECO:0000256" key="1">
    <source>
        <dbReference type="ARBA" id="ARBA00008282"/>
    </source>
</evidence>
<dbReference type="EMBL" id="LWID01000001">
    <property type="protein sequence ID" value="MDG6895606.1"/>
    <property type="molecule type" value="Genomic_DNA"/>
</dbReference>
<keyword evidence="14" id="KW-0449">Lipoprotein</keyword>
<evidence type="ECO:0000256" key="16">
    <source>
        <dbReference type="ARBA" id="ARBA00048540"/>
    </source>
</evidence>
<dbReference type="PIRSF" id="PIRSF006268">
    <property type="entry name" value="ApbE"/>
    <property type="match status" value="1"/>
</dbReference>
<dbReference type="Gene3D" id="3.10.520.10">
    <property type="entry name" value="ApbE-like domains"/>
    <property type="match status" value="1"/>
</dbReference>
<keyword evidence="6 18" id="KW-0285">Flavoprotein</keyword>
<keyword evidence="5" id="KW-0997">Cell inner membrane</keyword>
<evidence type="ECO:0000256" key="19">
    <source>
        <dbReference type="PIRSR" id="PIRSR006268-2"/>
    </source>
</evidence>
<dbReference type="SUPFAM" id="SSF143631">
    <property type="entry name" value="ApbE-like"/>
    <property type="match status" value="1"/>
</dbReference>
<evidence type="ECO:0000313" key="20">
    <source>
        <dbReference type="EMBL" id="MDG6895606.1"/>
    </source>
</evidence>
<comment type="similarity">
    <text evidence="1 18">Belongs to the ApbE family.</text>
</comment>
<evidence type="ECO:0000256" key="11">
    <source>
        <dbReference type="ARBA" id="ARBA00022842"/>
    </source>
</evidence>
<accession>A0A9X4PDL5</accession>
<keyword evidence="11 18" id="KW-0460">Magnesium</keyword>
<keyword evidence="13" id="KW-0564">Palmitate</keyword>